<organism evidence="1 2">
    <name type="scientific">Capsicum annuum</name>
    <name type="common">Capsicum pepper</name>
    <dbReference type="NCBI Taxonomy" id="4072"/>
    <lineage>
        <taxon>Eukaryota</taxon>
        <taxon>Viridiplantae</taxon>
        <taxon>Streptophyta</taxon>
        <taxon>Embryophyta</taxon>
        <taxon>Tracheophyta</taxon>
        <taxon>Spermatophyta</taxon>
        <taxon>Magnoliopsida</taxon>
        <taxon>eudicotyledons</taxon>
        <taxon>Gunneridae</taxon>
        <taxon>Pentapetalae</taxon>
        <taxon>asterids</taxon>
        <taxon>lamiids</taxon>
        <taxon>Solanales</taxon>
        <taxon>Solanaceae</taxon>
        <taxon>Solanoideae</taxon>
        <taxon>Capsiceae</taxon>
        <taxon>Capsicum</taxon>
    </lineage>
</organism>
<dbReference type="Proteomes" id="UP000222542">
    <property type="component" value="Unassembled WGS sequence"/>
</dbReference>
<reference evidence="1 2" key="1">
    <citation type="journal article" date="2014" name="Nat. Genet.">
        <title>Genome sequence of the hot pepper provides insights into the evolution of pungency in Capsicum species.</title>
        <authorList>
            <person name="Kim S."/>
            <person name="Park M."/>
            <person name="Yeom S.I."/>
            <person name="Kim Y.M."/>
            <person name="Lee J.M."/>
            <person name="Lee H.A."/>
            <person name="Seo E."/>
            <person name="Choi J."/>
            <person name="Cheong K."/>
            <person name="Kim K.T."/>
            <person name="Jung K."/>
            <person name="Lee G.W."/>
            <person name="Oh S.K."/>
            <person name="Bae C."/>
            <person name="Kim S.B."/>
            <person name="Lee H.Y."/>
            <person name="Kim S.Y."/>
            <person name="Kim M.S."/>
            <person name="Kang B.C."/>
            <person name="Jo Y.D."/>
            <person name="Yang H.B."/>
            <person name="Jeong H.J."/>
            <person name="Kang W.H."/>
            <person name="Kwon J.K."/>
            <person name="Shin C."/>
            <person name="Lim J.Y."/>
            <person name="Park J.H."/>
            <person name="Huh J.H."/>
            <person name="Kim J.S."/>
            <person name="Kim B.D."/>
            <person name="Cohen O."/>
            <person name="Paran I."/>
            <person name="Suh M.C."/>
            <person name="Lee S.B."/>
            <person name="Kim Y.K."/>
            <person name="Shin Y."/>
            <person name="Noh S.J."/>
            <person name="Park J."/>
            <person name="Seo Y.S."/>
            <person name="Kwon S.Y."/>
            <person name="Kim H.A."/>
            <person name="Park J.M."/>
            <person name="Kim H.J."/>
            <person name="Choi S.B."/>
            <person name="Bosland P.W."/>
            <person name="Reeves G."/>
            <person name="Jo S.H."/>
            <person name="Lee B.W."/>
            <person name="Cho H.T."/>
            <person name="Choi H.S."/>
            <person name="Lee M.S."/>
            <person name="Yu Y."/>
            <person name="Do Choi Y."/>
            <person name="Park B.S."/>
            <person name="van Deynze A."/>
            <person name="Ashrafi H."/>
            <person name="Hill T."/>
            <person name="Kim W.T."/>
            <person name="Pai H.S."/>
            <person name="Ahn H.K."/>
            <person name="Yeam I."/>
            <person name="Giovannoni J.J."/>
            <person name="Rose J.K."/>
            <person name="Sorensen I."/>
            <person name="Lee S.J."/>
            <person name="Kim R.W."/>
            <person name="Choi I.Y."/>
            <person name="Choi B.S."/>
            <person name="Lim J.S."/>
            <person name="Lee Y.H."/>
            <person name="Choi D."/>
        </authorList>
    </citation>
    <scope>NUCLEOTIDE SEQUENCE [LARGE SCALE GENOMIC DNA]</scope>
    <source>
        <strain evidence="2">cv. CM334</strain>
    </source>
</reference>
<evidence type="ECO:0000313" key="2">
    <source>
        <dbReference type="Proteomes" id="UP000222542"/>
    </source>
</evidence>
<protein>
    <submittedName>
        <fullName evidence="1">Uncharacterized protein</fullName>
    </submittedName>
</protein>
<proteinExistence type="predicted"/>
<sequence length="135" mass="15169">MDYGRQISHSQRVAYISSGSSGTISTSPAFGPLIRFVSRYSSFNVLKLMIKWIREEDGRFHDSVHASRHPADSNSELVSKVDARVQEPKEGEIVRVVPRPTVLENMILDEMKELITQLPEALNIACSCKDNKILP</sequence>
<dbReference type="AlphaFoldDB" id="A0A2G2Y5R0"/>
<dbReference type="STRING" id="4072.A0A2G2Y5R0"/>
<dbReference type="Gramene" id="PHT64901">
    <property type="protein sequence ID" value="PHT64901"/>
    <property type="gene ID" value="T459_29326"/>
</dbReference>
<dbReference type="EMBL" id="AYRZ02000012">
    <property type="protein sequence ID" value="PHT64901.1"/>
    <property type="molecule type" value="Genomic_DNA"/>
</dbReference>
<gene>
    <name evidence="1" type="ORF">T459_29326</name>
</gene>
<evidence type="ECO:0000313" key="1">
    <source>
        <dbReference type="EMBL" id="PHT64901.1"/>
    </source>
</evidence>
<keyword evidence="2" id="KW-1185">Reference proteome</keyword>
<comment type="caution">
    <text evidence="1">The sequence shown here is derived from an EMBL/GenBank/DDBJ whole genome shotgun (WGS) entry which is preliminary data.</text>
</comment>
<name>A0A2G2Y5R0_CAPAN</name>
<reference evidence="1 2" key="2">
    <citation type="journal article" date="2017" name="Genome Biol.">
        <title>New reference genome sequences of hot pepper reveal the massive evolution of plant disease-resistance genes by retroduplication.</title>
        <authorList>
            <person name="Kim S."/>
            <person name="Park J."/>
            <person name="Yeom S.I."/>
            <person name="Kim Y.M."/>
            <person name="Seo E."/>
            <person name="Kim K.T."/>
            <person name="Kim M.S."/>
            <person name="Lee J.M."/>
            <person name="Cheong K."/>
            <person name="Shin H.S."/>
            <person name="Kim S.B."/>
            <person name="Han K."/>
            <person name="Lee J."/>
            <person name="Park M."/>
            <person name="Lee H.A."/>
            <person name="Lee H.Y."/>
            <person name="Lee Y."/>
            <person name="Oh S."/>
            <person name="Lee J.H."/>
            <person name="Choi E."/>
            <person name="Choi E."/>
            <person name="Lee S.E."/>
            <person name="Jeon J."/>
            <person name="Kim H."/>
            <person name="Choi G."/>
            <person name="Song H."/>
            <person name="Lee J."/>
            <person name="Lee S.C."/>
            <person name="Kwon J.K."/>
            <person name="Lee H.Y."/>
            <person name="Koo N."/>
            <person name="Hong Y."/>
            <person name="Kim R.W."/>
            <person name="Kang W.H."/>
            <person name="Huh J.H."/>
            <person name="Kang B.C."/>
            <person name="Yang T.J."/>
            <person name="Lee Y.H."/>
            <person name="Bennetzen J.L."/>
            <person name="Choi D."/>
        </authorList>
    </citation>
    <scope>NUCLEOTIDE SEQUENCE [LARGE SCALE GENOMIC DNA]</scope>
    <source>
        <strain evidence="2">cv. CM334</strain>
    </source>
</reference>
<accession>A0A2G2Y5R0</accession>